<dbReference type="Gene3D" id="3.20.20.140">
    <property type="entry name" value="Metal-dependent hydrolases"/>
    <property type="match status" value="1"/>
</dbReference>
<dbReference type="SMART" id="SM00481">
    <property type="entry name" value="POLIIIAc"/>
    <property type="match status" value="1"/>
</dbReference>
<dbReference type="AlphaFoldDB" id="H8I6G0"/>
<dbReference type="STRING" id="1041930.Mtc_2429"/>
<dbReference type="InterPro" id="IPR016195">
    <property type="entry name" value="Pol/histidinol_Pase-like"/>
</dbReference>
<gene>
    <name evidence="2" type="ordered locus">Mtc_2429</name>
</gene>
<evidence type="ECO:0000313" key="2">
    <source>
        <dbReference type="EMBL" id="AFD01158.1"/>
    </source>
</evidence>
<protein>
    <submittedName>
        <fullName evidence="2">Metal-dependent phosphoesterase (PHP family)</fullName>
    </submittedName>
</protein>
<dbReference type="EMBL" id="CP003243">
    <property type="protein sequence ID" value="AFD01158.1"/>
    <property type="molecule type" value="Genomic_DNA"/>
</dbReference>
<dbReference type="GeneID" id="11972607"/>
<dbReference type="eggNOG" id="arCOG00302">
    <property type="taxonomic scope" value="Archaea"/>
</dbReference>
<keyword evidence="3" id="KW-1185">Reference proteome</keyword>
<feature type="domain" description="Polymerase/histidinol phosphatase N-terminal" evidence="1">
    <location>
        <begin position="3"/>
        <end position="68"/>
    </location>
</feature>
<organism evidence="2 3">
    <name type="scientific">Methanocella conradii (strain DSM 24694 / JCM 17849 / CGMCC 1.5162 / HZ254)</name>
    <dbReference type="NCBI Taxonomy" id="1041930"/>
    <lineage>
        <taxon>Archaea</taxon>
        <taxon>Methanobacteriati</taxon>
        <taxon>Methanobacteriota</taxon>
        <taxon>Stenosarchaea group</taxon>
        <taxon>Methanomicrobia</taxon>
        <taxon>Methanocellales</taxon>
        <taxon>Methanocellaceae</taxon>
        <taxon>Methanocella</taxon>
    </lineage>
</organism>
<dbReference type="HOGENOM" id="CLU_067347_1_0_2"/>
<dbReference type="KEGG" id="mez:Mtc_2429"/>
<dbReference type="Proteomes" id="UP000005233">
    <property type="component" value="Chromosome"/>
</dbReference>
<evidence type="ECO:0000259" key="1">
    <source>
        <dbReference type="SMART" id="SM00481"/>
    </source>
</evidence>
<dbReference type="Pfam" id="PF02811">
    <property type="entry name" value="PHP"/>
    <property type="match status" value="1"/>
</dbReference>
<dbReference type="InterPro" id="IPR052018">
    <property type="entry name" value="PHP_domain"/>
</dbReference>
<reference evidence="2 3" key="1">
    <citation type="journal article" date="2012" name="J. Bacteriol.">
        <title>Complete genome sequence of a thermophilic methanogen, Methanocella conradii HZ254, isolated from Chinese rice field soil.</title>
        <authorList>
            <person name="Lu Z."/>
            <person name="Lu Y."/>
        </authorList>
    </citation>
    <scope>NUCLEOTIDE SEQUENCE [LARGE SCALE GENOMIC DNA]</scope>
    <source>
        <strain evidence="3">DSM 24694 / JCM 17849 / CGMCC 1.5162 / HZ254</strain>
    </source>
</reference>
<dbReference type="InterPro" id="IPR003141">
    <property type="entry name" value="Pol/His_phosphatase_N"/>
</dbReference>
<accession>H8I6G0</accession>
<dbReference type="PANTHER" id="PTHR42924">
    <property type="entry name" value="EXONUCLEASE"/>
    <property type="match status" value="1"/>
</dbReference>
<dbReference type="Gene3D" id="1.10.150.650">
    <property type="match status" value="1"/>
</dbReference>
<dbReference type="RefSeq" id="WP_014406989.1">
    <property type="nucleotide sequence ID" value="NC_017034.1"/>
</dbReference>
<dbReference type="OrthoDB" id="9968at2157"/>
<dbReference type="SUPFAM" id="SSF89550">
    <property type="entry name" value="PHP domain-like"/>
    <property type="match status" value="1"/>
</dbReference>
<dbReference type="GO" id="GO:0035312">
    <property type="term" value="F:5'-3' DNA exonuclease activity"/>
    <property type="evidence" value="ECO:0007669"/>
    <property type="project" value="TreeGrafter"/>
</dbReference>
<name>H8I6G0_METCZ</name>
<sequence length="284" mass="31896">MLIDTHVHTNYSDGLYAAEQVVVTASSGGIGLLSITDHDCVDAYPDAARLAEGMGIKMVHGVEMTTKYEQGFSCVHVVGLGIDINSDVRRVLRRVADARDDSDRRFLENLNRHFEAKYPGWEPTVGIKPSVFQSMMANARRQGIMISEKELMGIFMDSKLWVPIEYEVTMEEAVSYIKGWGGVPVLAHPFDFGNDTSLLLKRFLVAGGEAIELCKYRYKVRNESLGGLSMRELLDKERKMNEWTARQAKKHGLRLTMASDYHGSGEMGMDPSEYGVDVTWLYDL</sequence>
<dbReference type="InterPro" id="IPR004013">
    <property type="entry name" value="PHP_dom"/>
</dbReference>
<dbReference type="PANTHER" id="PTHR42924:SF3">
    <property type="entry name" value="POLYMERASE_HISTIDINOL PHOSPHATASE N-TERMINAL DOMAIN-CONTAINING PROTEIN"/>
    <property type="match status" value="1"/>
</dbReference>
<dbReference type="GO" id="GO:0004534">
    <property type="term" value="F:5'-3' RNA exonuclease activity"/>
    <property type="evidence" value="ECO:0007669"/>
    <property type="project" value="TreeGrafter"/>
</dbReference>
<evidence type="ECO:0000313" key="3">
    <source>
        <dbReference type="Proteomes" id="UP000005233"/>
    </source>
</evidence>
<proteinExistence type="predicted"/>